<dbReference type="Proteomes" id="UP000238523">
    <property type="component" value="Plasmid pRLN1"/>
</dbReference>
<organism evidence="1 2">
    <name type="scientific">Rhizobium leguminosarum</name>
    <dbReference type="NCBI Taxonomy" id="384"/>
    <lineage>
        <taxon>Bacteria</taxon>
        <taxon>Pseudomonadati</taxon>
        <taxon>Pseudomonadota</taxon>
        <taxon>Alphaproteobacteria</taxon>
        <taxon>Hyphomicrobiales</taxon>
        <taxon>Rhizobiaceae</taxon>
        <taxon>Rhizobium/Agrobacterium group</taxon>
        <taxon>Rhizobium</taxon>
    </lineage>
</organism>
<name>A0A2K9ZCD6_RHILE</name>
<evidence type="ECO:0000313" key="1">
    <source>
        <dbReference type="EMBL" id="AUW45878.1"/>
    </source>
</evidence>
<sequence>MLSHFYPNHNDIAPGFIASLDEILRSCTGSLISLNYNILCHLLQLLAPDVPLPRFQSEFGIAHTNSHRTELALLLGAKVYRAGIVEAQILSEDPYVSEFRSAGIEISISKNLAEIGIVDELFVKTSCVHSILTSGVESTRDLVRQAVHCLRN</sequence>
<geneLocation type="plasmid" evidence="2">
    <name>prln1</name>
</geneLocation>
<dbReference type="AlphaFoldDB" id="A0A2K9ZCD6"/>
<proteinExistence type="predicted"/>
<keyword evidence="1" id="KW-0614">Plasmid</keyword>
<evidence type="ECO:0000313" key="2">
    <source>
        <dbReference type="Proteomes" id="UP000238523"/>
    </source>
</evidence>
<gene>
    <name evidence="1" type="ORF">CUJ84_pRLN1000413</name>
</gene>
<dbReference type="EMBL" id="CP025013">
    <property type="protein sequence ID" value="AUW45878.1"/>
    <property type="molecule type" value="Genomic_DNA"/>
</dbReference>
<reference evidence="1 2" key="1">
    <citation type="submission" date="2017-11" db="EMBL/GenBank/DDBJ databases">
        <title>Complete genome of Rhizobium leguminosarum Norway, an ineffective micro-symbiont.</title>
        <authorList>
            <person name="Hoffrichter A."/>
            <person name="Liang J."/>
            <person name="Brachmann A."/>
            <person name="Marin M."/>
        </authorList>
    </citation>
    <scope>NUCLEOTIDE SEQUENCE [LARGE SCALE GENOMIC DNA]</scope>
    <source>
        <strain evidence="1 2">Norway</strain>
        <plasmid evidence="2">prln1</plasmid>
    </source>
</reference>
<accession>A0A2K9ZCD6</accession>
<protein>
    <submittedName>
        <fullName evidence="1">Uncharacterized protein</fullName>
    </submittedName>
</protein>